<dbReference type="PANTHER" id="PTHR30098">
    <property type="entry name" value="LEUCYL/PHENYLALANYL-TRNA--PROTEIN TRANSFERASE"/>
    <property type="match status" value="1"/>
</dbReference>
<evidence type="ECO:0000256" key="2">
    <source>
        <dbReference type="ARBA" id="ARBA00022490"/>
    </source>
</evidence>
<evidence type="ECO:0000256" key="5">
    <source>
        <dbReference type="ARBA" id="ARBA00050607"/>
    </source>
</evidence>
<sequence length="229" mass="25774">MAIFSLNQELAFPPPELAEPDGLLAIGGDLSPRRLLLAYRLGIFPWYAPDTPILWWSPDPRLVLFPDELKISHSLRRVLKKGRFQVTFDAAFRAVIEACALVRVGKGEETWLVPEMIEAYDRLHRMGAAHSVETWLDGTLVGGLYGVALGRVFFGESMFSLVSDASKVALVHLVERLKAFDFAFIDCQVTTGHLKRMGAREIPRSEFLKKLQWAARRPTPAFWHTDPAS</sequence>
<evidence type="ECO:0000256" key="8">
    <source>
        <dbReference type="ARBA" id="ARBA00054043"/>
    </source>
</evidence>
<dbReference type="EMBL" id="DSTK01000035">
    <property type="protein sequence ID" value="HFK97945.1"/>
    <property type="molecule type" value="Genomic_DNA"/>
</dbReference>
<dbReference type="Pfam" id="PF03588">
    <property type="entry name" value="Leu_Phe_trans"/>
    <property type="match status" value="1"/>
</dbReference>
<dbReference type="NCBIfam" id="TIGR00667">
    <property type="entry name" value="aat"/>
    <property type="match status" value="1"/>
</dbReference>
<comment type="catalytic activity">
    <reaction evidence="7 15">
        <text>N-terminal L-lysyl-[protein] + L-leucyl-tRNA(Leu) = N-terminal L-leucyl-L-lysyl-[protein] + tRNA(Leu) + H(+)</text>
        <dbReference type="Rhea" id="RHEA:12340"/>
        <dbReference type="Rhea" id="RHEA-COMP:9613"/>
        <dbReference type="Rhea" id="RHEA-COMP:9622"/>
        <dbReference type="Rhea" id="RHEA-COMP:12670"/>
        <dbReference type="Rhea" id="RHEA-COMP:12671"/>
        <dbReference type="ChEBI" id="CHEBI:15378"/>
        <dbReference type="ChEBI" id="CHEBI:65249"/>
        <dbReference type="ChEBI" id="CHEBI:78442"/>
        <dbReference type="ChEBI" id="CHEBI:78494"/>
        <dbReference type="ChEBI" id="CHEBI:133043"/>
        <dbReference type="EC" id="2.3.2.6"/>
    </reaction>
</comment>
<evidence type="ECO:0000256" key="4">
    <source>
        <dbReference type="ARBA" id="ARBA00023315"/>
    </source>
</evidence>
<proteinExistence type="inferred from homology"/>
<evidence type="ECO:0000256" key="6">
    <source>
        <dbReference type="ARBA" id="ARBA00050652"/>
    </source>
</evidence>
<name>A0A832EK17_9BACT</name>
<evidence type="ECO:0000256" key="9">
    <source>
        <dbReference type="ARBA" id="ARBA00061535"/>
    </source>
</evidence>
<gene>
    <name evidence="15" type="primary">aat</name>
    <name evidence="16" type="ORF">ENS06_11585</name>
</gene>
<comment type="catalytic activity">
    <reaction evidence="5 15">
        <text>L-phenylalanyl-tRNA(Phe) + an N-terminal L-alpha-aminoacyl-[protein] = an N-terminal L-phenylalanyl-L-alpha-aminoacyl-[protein] + tRNA(Phe)</text>
        <dbReference type="Rhea" id="RHEA:43632"/>
        <dbReference type="Rhea" id="RHEA-COMP:9668"/>
        <dbReference type="Rhea" id="RHEA-COMP:9699"/>
        <dbReference type="Rhea" id="RHEA-COMP:10636"/>
        <dbReference type="Rhea" id="RHEA-COMP:10637"/>
        <dbReference type="ChEBI" id="CHEBI:78442"/>
        <dbReference type="ChEBI" id="CHEBI:78531"/>
        <dbReference type="ChEBI" id="CHEBI:78597"/>
        <dbReference type="ChEBI" id="CHEBI:83561"/>
        <dbReference type="EC" id="2.3.2.6"/>
    </reaction>
</comment>
<keyword evidence="2 15" id="KW-0963">Cytoplasm</keyword>
<evidence type="ECO:0000256" key="1">
    <source>
        <dbReference type="ARBA" id="ARBA00004496"/>
    </source>
</evidence>
<dbReference type="GO" id="GO:0008914">
    <property type="term" value="F:leucyl-tRNA--protein transferase activity"/>
    <property type="evidence" value="ECO:0007669"/>
    <property type="project" value="UniProtKB-UniRule"/>
</dbReference>
<dbReference type="InterPro" id="IPR016181">
    <property type="entry name" value="Acyl_CoA_acyltransferase"/>
</dbReference>
<evidence type="ECO:0000256" key="11">
    <source>
        <dbReference type="ARBA" id="ARBA00074372"/>
    </source>
</evidence>
<evidence type="ECO:0000256" key="12">
    <source>
        <dbReference type="ARBA" id="ARBA00077136"/>
    </source>
</evidence>
<dbReference type="InterPro" id="IPR004616">
    <property type="entry name" value="Leu/Phe-tRNA_Trfase"/>
</dbReference>
<protein>
    <recommendedName>
        <fullName evidence="11 15">Leucyl/phenylalanyl-tRNA--protein transferase</fullName>
        <ecNumber evidence="10 15">2.3.2.6</ecNumber>
    </recommendedName>
    <alternativeName>
        <fullName evidence="12 15">L/F-transferase</fullName>
    </alternativeName>
    <alternativeName>
        <fullName evidence="13 15">Leucyltransferase</fullName>
    </alternativeName>
    <alternativeName>
        <fullName evidence="14 15">Phenyalanyltransferase</fullName>
    </alternativeName>
</protein>
<dbReference type="InterPro" id="IPR042221">
    <property type="entry name" value="Leu/Phe-tRNA_Trfase_N"/>
</dbReference>
<comment type="function">
    <text evidence="8 15">Functions in the N-end rule pathway of protein degradation where it conjugates Leu, Phe and, less efficiently, Met from aminoacyl-tRNAs to the N-termini of proteins containing an N-terminal arginine or lysine.</text>
</comment>
<dbReference type="Gene3D" id="3.40.630.70">
    <property type="entry name" value="Leucyl/phenylalanyl-tRNA-protein transferase, C-terminal domain"/>
    <property type="match status" value="1"/>
</dbReference>
<dbReference type="InterPro" id="IPR042203">
    <property type="entry name" value="Leu/Phe-tRNA_Trfase_C"/>
</dbReference>
<evidence type="ECO:0000256" key="3">
    <source>
        <dbReference type="ARBA" id="ARBA00022679"/>
    </source>
</evidence>
<dbReference type="FunFam" id="3.40.630.70:FF:000001">
    <property type="entry name" value="Leucyl/phenylalanyl-tRNA--protein transferase"/>
    <property type="match status" value="1"/>
</dbReference>
<dbReference type="AlphaFoldDB" id="A0A832EK17"/>
<evidence type="ECO:0000256" key="10">
    <source>
        <dbReference type="ARBA" id="ARBA00066767"/>
    </source>
</evidence>
<dbReference type="SUPFAM" id="SSF55729">
    <property type="entry name" value="Acyl-CoA N-acyltransferases (Nat)"/>
    <property type="match status" value="1"/>
</dbReference>
<dbReference type="GO" id="GO:0030163">
    <property type="term" value="P:protein catabolic process"/>
    <property type="evidence" value="ECO:0007669"/>
    <property type="project" value="UniProtKB-UniRule"/>
</dbReference>
<dbReference type="Gene3D" id="3.30.70.3550">
    <property type="entry name" value="Leucyl/phenylalanyl-tRNA-protein transferase, N-terminal domain"/>
    <property type="match status" value="1"/>
</dbReference>
<keyword evidence="4 15" id="KW-0012">Acyltransferase</keyword>
<dbReference type="PANTHER" id="PTHR30098:SF2">
    <property type="entry name" value="LEUCYL_PHENYLALANYL-TRNA--PROTEIN TRANSFERASE"/>
    <property type="match status" value="1"/>
</dbReference>
<comment type="caution">
    <text evidence="16">The sequence shown here is derived from an EMBL/GenBank/DDBJ whole genome shotgun (WGS) entry which is preliminary data.</text>
</comment>
<dbReference type="HAMAP" id="MF_00688">
    <property type="entry name" value="Leu_Phe_trans"/>
    <property type="match status" value="1"/>
</dbReference>
<evidence type="ECO:0000256" key="13">
    <source>
        <dbReference type="ARBA" id="ARBA00077165"/>
    </source>
</evidence>
<dbReference type="EC" id="2.3.2.6" evidence="10 15"/>
<accession>A0A832EK17</accession>
<organism evidence="16">
    <name type="scientific">Desulfacinum infernum</name>
    <dbReference type="NCBI Taxonomy" id="35837"/>
    <lineage>
        <taxon>Bacteria</taxon>
        <taxon>Pseudomonadati</taxon>
        <taxon>Thermodesulfobacteriota</taxon>
        <taxon>Syntrophobacteria</taxon>
        <taxon>Syntrophobacterales</taxon>
        <taxon>Syntrophobacteraceae</taxon>
        <taxon>Desulfacinum</taxon>
    </lineage>
</organism>
<evidence type="ECO:0000256" key="7">
    <source>
        <dbReference type="ARBA" id="ARBA00051538"/>
    </source>
</evidence>
<keyword evidence="3 15" id="KW-0808">Transferase</keyword>
<comment type="similarity">
    <text evidence="9 15">Belongs to the L/F-transferase family.</text>
</comment>
<dbReference type="FunFam" id="3.30.70.3550:FF:000001">
    <property type="entry name" value="Leucyl/phenylalanyl-tRNA--protein transferase"/>
    <property type="match status" value="1"/>
</dbReference>
<comment type="subcellular location">
    <subcellularLocation>
        <location evidence="1 15">Cytoplasm</location>
    </subcellularLocation>
</comment>
<comment type="catalytic activity">
    <reaction evidence="6 15">
        <text>N-terminal L-arginyl-[protein] + L-leucyl-tRNA(Leu) = N-terminal L-leucyl-L-arginyl-[protein] + tRNA(Leu) + H(+)</text>
        <dbReference type="Rhea" id="RHEA:50416"/>
        <dbReference type="Rhea" id="RHEA-COMP:9613"/>
        <dbReference type="Rhea" id="RHEA-COMP:9622"/>
        <dbReference type="Rhea" id="RHEA-COMP:12672"/>
        <dbReference type="Rhea" id="RHEA-COMP:12673"/>
        <dbReference type="ChEBI" id="CHEBI:15378"/>
        <dbReference type="ChEBI" id="CHEBI:64719"/>
        <dbReference type="ChEBI" id="CHEBI:78442"/>
        <dbReference type="ChEBI" id="CHEBI:78494"/>
        <dbReference type="ChEBI" id="CHEBI:133044"/>
        <dbReference type="EC" id="2.3.2.6"/>
    </reaction>
</comment>
<dbReference type="GO" id="GO:0005737">
    <property type="term" value="C:cytoplasm"/>
    <property type="evidence" value="ECO:0007669"/>
    <property type="project" value="UniProtKB-SubCell"/>
</dbReference>
<reference evidence="16" key="1">
    <citation type="journal article" date="2020" name="mSystems">
        <title>Genome- and Community-Level Interaction Insights into Carbon Utilization and Element Cycling Functions of Hydrothermarchaeota in Hydrothermal Sediment.</title>
        <authorList>
            <person name="Zhou Z."/>
            <person name="Liu Y."/>
            <person name="Xu W."/>
            <person name="Pan J."/>
            <person name="Luo Z.H."/>
            <person name="Li M."/>
        </authorList>
    </citation>
    <scope>NUCLEOTIDE SEQUENCE [LARGE SCALE GENOMIC DNA]</scope>
    <source>
        <strain evidence="16">SpSt-456</strain>
    </source>
</reference>
<evidence type="ECO:0000313" key="16">
    <source>
        <dbReference type="EMBL" id="HFK97945.1"/>
    </source>
</evidence>
<evidence type="ECO:0000256" key="15">
    <source>
        <dbReference type="HAMAP-Rule" id="MF_00688"/>
    </source>
</evidence>
<evidence type="ECO:0000256" key="14">
    <source>
        <dbReference type="ARBA" id="ARBA00083640"/>
    </source>
</evidence>